<protein>
    <submittedName>
        <fullName evidence="1">Uncharacterized protein</fullName>
    </submittedName>
</protein>
<organism evidence="1 2">
    <name type="scientific">Batillaria attramentaria</name>
    <dbReference type="NCBI Taxonomy" id="370345"/>
    <lineage>
        <taxon>Eukaryota</taxon>
        <taxon>Metazoa</taxon>
        <taxon>Spiralia</taxon>
        <taxon>Lophotrochozoa</taxon>
        <taxon>Mollusca</taxon>
        <taxon>Gastropoda</taxon>
        <taxon>Caenogastropoda</taxon>
        <taxon>Sorbeoconcha</taxon>
        <taxon>Cerithioidea</taxon>
        <taxon>Batillariidae</taxon>
        <taxon>Batillaria</taxon>
    </lineage>
</organism>
<keyword evidence="2" id="KW-1185">Reference proteome</keyword>
<evidence type="ECO:0000313" key="1">
    <source>
        <dbReference type="EMBL" id="KAK7462013.1"/>
    </source>
</evidence>
<accession>A0ABD0J5G0</accession>
<dbReference type="Proteomes" id="UP001519460">
    <property type="component" value="Unassembled WGS sequence"/>
</dbReference>
<reference evidence="1 2" key="1">
    <citation type="journal article" date="2023" name="Sci. Data">
        <title>Genome assembly of the Korean intertidal mud-creeper Batillaria attramentaria.</title>
        <authorList>
            <person name="Patra A.K."/>
            <person name="Ho P.T."/>
            <person name="Jun S."/>
            <person name="Lee S.J."/>
            <person name="Kim Y."/>
            <person name="Won Y.J."/>
        </authorList>
    </citation>
    <scope>NUCLEOTIDE SEQUENCE [LARGE SCALE GENOMIC DNA]</scope>
    <source>
        <strain evidence="1">Wonlab-2016</strain>
    </source>
</reference>
<proteinExistence type="predicted"/>
<evidence type="ECO:0000313" key="2">
    <source>
        <dbReference type="Proteomes" id="UP001519460"/>
    </source>
</evidence>
<sequence length="100" mass="10894">MLPTAHQKGKHVSAKGLVDTGNVLIAGLTFSIRMNVVKKWGLICYKICLADKNQRRMWGGVKQGVSRGKFVKSVFSYLGYGIPANGLKVTSSCGLQRPAR</sequence>
<dbReference type="AlphaFoldDB" id="A0ABD0J5G0"/>
<dbReference type="EMBL" id="JACVVK020000628">
    <property type="protein sequence ID" value="KAK7462013.1"/>
    <property type="molecule type" value="Genomic_DNA"/>
</dbReference>
<name>A0ABD0J5G0_9CAEN</name>
<comment type="caution">
    <text evidence="1">The sequence shown here is derived from an EMBL/GenBank/DDBJ whole genome shotgun (WGS) entry which is preliminary data.</text>
</comment>
<gene>
    <name evidence="1" type="ORF">BaRGS_00038570</name>
</gene>